<dbReference type="AlphaFoldDB" id="A0A6A4KAZ2"/>
<dbReference type="GO" id="GO:0005737">
    <property type="term" value="C:cytoplasm"/>
    <property type="evidence" value="ECO:0007669"/>
    <property type="project" value="TreeGrafter"/>
</dbReference>
<dbReference type="OrthoDB" id="2333384at2759"/>
<dbReference type="InterPro" id="IPR011021">
    <property type="entry name" value="Arrestin-like_N"/>
</dbReference>
<comment type="similarity">
    <text evidence="1">Belongs to the arrestin family.</text>
</comment>
<dbReference type="SMART" id="SM01017">
    <property type="entry name" value="Arrestin_C"/>
    <property type="match status" value="1"/>
</dbReference>
<dbReference type="PANTHER" id="PTHR11188">
    <property type="entry name" value="ARRESTIN DOMAIN CONTAINING PROTEIN"/>
    <property type="match status" value="1"/>
</dbReference>
<feature type="domain" description="Arrestin C-terminal-like" evidence="4">
    <location>
        <begin position="177"/>
        <end position="309"/>
    </location>
</feature>
<evidence type="ECO:0000259" key="4">
    <source>
        <dbReference type="SMART" id="SM01017"/>
    </source>
</evidence>
<feature type="region of interest" description="Disordered" evidence="3">
    <location>
        <begin position="367"/>
        <end position="411"/>
    </location>
</feature>
<accession>A0A6A4KAZ2</accession>
<evidence type="ECO:0000256" key="1">
    <source>
        <dbReference type="ARBA" id="ARBA00005298"/>
    </source>
</evidence>
<dbReference type="InterPro" id="IPR014752">
    <property type="entry name" value="Arrestin-like_C"/>
</dbReference>
<dbReference type="SUPFAM" id="SSF81296">
    <property type="entry name" value="E set domains"/>
    <property type="match status" value="2"/>
</dbReference>
<dbReference type="InterPro" id="IPR011022">
    <property type="entry name" value="Arrestin_C-like"/>
</dbReference>
<evidence type="ECO:0000313" key="5">
    <source>
        <dbReference type="EMBL" id="KAF6210278.1"/>
    </source>
</evidence>
<sequence>MAPPKFVIVFDSPTNAYYAGTQVTGKVLLTLDKPKKARGLKVKFLGEAKVSWQETESERGNDGQTRNETVTYHAEEEYFSNSYYLLGSANGEITIEMGEHVYPFTTTLPPRLPSSFSGEHGHIRYTVTATVDRSWSSDYEAVGTFSVVTPVDLNFIQAAKEPVKRETSKTFCCWCCASGPLTLAVNVPYTGIVPGQTFPVTVEVDNASDVNVVSVECKLKKGIKWMVRMPRYKEKEDSVELVKIACEGVEPGKSRTWTQNISVPNMPHIDVEACSIIKVNFELKVVADVSGMHKNLSAEIPMMLGTVPIYGAPMEAPPPSEPPKEDQTLLQPAVIMGQPLPSMAGPMPDVPNMVQPTRVMRTPLPGLAQPTPVMGQPLPGLVPTSGYPSLTNDSPQIGFNVTPTTPSAPEE</sequence>
<protein>
    <recommendedName>
        <fullName evidence="4">Arrestin C-terminal-like domain-containing protein</fullName>
    </recommendedName>
</protein>
<proteinExistence type="inferred from homology"/>
<dbReference type="EMBL" id="WIXP02000005">
    <property type="protein sequence ID" value="KAF6210278.1"/>
    <property type="molecule type" value="Genomic_DNA"/>
</dbReference>
<evidence type="ECO:0000313" key="6">
    <source>
        <dbReference type="Proteomes" id="UP000466442"/>
    </source>
</evidence>
<dbReference type="Proteomes" id="UP000466442">
    <property type="component" value="Linkage Group LG5"/>
</dbReference>
<feature type="compositionally biased region" description="Polar residues" evidence="3">
    <location>
        <begin position="386"/>
        <end position="411"/>
    </location>
</feature>
<name>A0A6A4KAZ2_APOLU</name>
<reference evidence="5" key="1">
    <citation type="journal article" date="2021" name="Mol. Ecol. Resour.">
        <title>Apolygus lucorum genome provides insights into omnivorousness and mesophyll feeding.</title>
        <authorList>
            <person name="Liu Y."/>
            <person name="Liu H."/>
            <person name="Wang H."/>
            <person name="Huang T."/>
            <person name="Liu B."/>
            <person name="Yang B."/>
            <person name="Yin L."/>
            <person name="Li B."/>
            <person name="Zhang Y."/>
            <person name="Zhang S."/>
            <person name="Jiang F."/>
            <person name="Zhang X."/>
            <person name="Ren Y."/>
            <person name="Wang B."/>
            <person name="Wang S."/>
            <person name="Lu Y."/>
            <person name="Wu K."/>
            <person name="Fan W."/>
            <person name="Wang G."/>
        </authorList>
    </citation>
    <scope>NUCLEOTIDE SEQUENCE</scope>
    <source>
        <strain evidence="5">12Hb</strain>
    </source>
</reference>
<dbReference type="GO" id="GO:0015031">
    <property type="term" value="P:protein transport"/>
    <property type="evidence" value="ECO:0007669"/>
    <property type="project" value="TreeGrafter"/>
</dbReference>
<dbReference type="Gene3D" id="2.60.40.640">
    <property type="match status" value="2"/>
</dbReference>
<dbReference type="PANTHER" id="PTHR11188:SF176">
    <property type="entry name" value="ARRESTIN DOMAIN-CONTAINING PROTEIN 1"/>
    <property type="match status" value="1"/>
</dbReference>
<dbReference type="InterPro" id="IPR050357">
    <property type="entry name" value="Arrestin_domain-protein"/>
</dbReference>
<dbReference type="InterPro" id="IPR014756">
    <property type="entry name" value="Ig_E-set"/>
</dbReference>
<keyword evidence="2" id="KW-0716">Sensory transduction</keyword>
<dbReference type="Pfam" id="PF00339">
    <property type="entry name" value="Arrestin_N"/>
    <property type="match status" value="1"/>
</dbReference>
<organism evidence="5 6">
    <name type="scientific">Apolygus lucorum</name>
    <name type="common">Small green plant bug</name>
    <name type="synonym">Lygocoris lucorum</name>
    <dbReference type="NCBI Taxonomy" id="248454"/>
    <lineage>
        <taxon>Eukaryota</taxon>
        <taxon>Metazoa</taxon>
        <taxon>Ecdysozoa</taxon>
        <taxon>Arthropoda</taxon>
        <taxon>Hexapoda</taxon>
        <taxon>Insecta</taxon>
        <taxon>Pterygota</taxon>
        <taxon>Neoptera</taxon>
        <taxon>Paraneoptera</taxon>
        <taxon>Hemiptera</taxon>
        <taxon>Heteroptera</taxon>
        <taxon>Panheteroptera</taxon>
        <taxon>Cimicomorpha</taxon>
        <taxon>Miridae</taxon>
        <taxon>Mirini</taxon>
        <taxon>Apolygus</taxon>
    </lineage>
</organism>
<keyword evidence="6" id="KW-1185">Reference proteome</keyword>
<dbReference type="Pfam" id="PF02752">
    <property type="entry name" value="Arrestin_C"/>
    <property type="match status" value="1"/>
</dbReference>
<comment type="caution">
    <text evidence="5">The sequence shown here is derived from an EMBL/GenBank/DDBJ whole genome shotgun (WGS) entry which is preliminary data.</text>
</comment>
<gene>
    <name evidence="5" type="ORF">GE061_013382</name>
</gene>
<evidence type="ECO:0000256" key="2">
    <source>
        <dbReference type="ARBA" id="ARBA00022606"/>
    </source>
</evidence>
<evidence type="ECO:0000256" key="3">
    <source>
        <dbReference type="SAM" id="MobiDB-lite"/>
    </source>
</evidence>